<dbReference type="AlphaFoldDB" id="A0A2T0URL7"/>
<dbReference type="EMBL" id="PVTJ01000002">
    <property type="protein sequence ID" value="PRY60571.1"/>
    <property type="molecule type" value="Genomic_DNA"/>
</dbReference>
<accession>A0A2T0URL7</accession>
<organism evidence="1 2">
    <name type="scientific">Glycomyces artemisiae</name>
    <dbReference type="NCBI Taxonomy" id="1076443"/>
    <lineage>
        <taxon>Bacteria</taxon>
        <taxon>Bacillati</taxon>
        <taxon>Actinomycetota</taxon>
        <taxon>Actinomycetes</taxon>
        <taxon>Glycomycetales</taxon>
        <taxon>Glycomycetaceae</taxon>
        <taxon>Glycomyces</taxon>
    </lineage>
</organism>
<dbReference type="RefSeq" id="WP_146147976.1">
    <property type="nucleotide sequence ID" value="NZ_PVTJ01000002.1"/>
</dbReference>
<keyword evidence="2" id="KW-1185">Reference proteome</keyword>
<name>A0A2T0URL7_9ACTN</name>
<evidence type="ECO:0000313" key="2">
    <source>
        <dbReference type="Proteomes" id="UP000238176"/>
    </source>
</evidence>
<comment type="caution">
    <text evidence="1">The sequence shown here is derived from an EMBL/GenBank/DDBJ whole genome shotgun (WGS) entry which is preliminary data.</text>
</comment>
<reference evidence="1 2" key="1">
    <citation type="submission" date="2018-03" db="EMBL/GenBank/DDBJ databases">
        <title>Genomic Encyclopedia of Type Strains, Phase III (KMG-III): the genomes of soil and plant-associated and newly described type strains.</title>
        <authorList>
            <person name="Whitman W."/>
        </authorList>
    </citation>
    <scope>NUCLEOTIDE SEQUENCE [LARGE SCALE GENOMIC DNA]</scope>
    <source>
        <strain evidence="1 2">CGMCC 4.7067</strain>
    </source>
</reference>
<sequence length="90" mass="10812">MEDLRYFVMVSHRWPRSNPAGFLRKYREGGKGWSEEYDFAKPGWVRTTFFLDHDRGHIDYDYEEVPAAEAEALMEEKRRRKAERDRLQGA</sequence>
<dbReference type="OrthoDB" id="3699633at2"/>
<proteinExistence type="predicted"/>
<gene>
    <name evidence="1" type="ORF">B0I28_102176</name>
</gene>
<evidence type="ECO:0000313" key="1">
    <source>
        <dbReference type="EMBL" id="PRY60571.1"/>
    </source>
</evidence>
<protein>
    <submittedName>
        <fullName evidence="1">Uncharacterized protein</fullName>
    </submittedName>
</protein>
<dbReference type="Proteomes" id="UP000238176">
    <property type="component" value="Unassembled WGS sequence"/>
</dbReference>